<evidence type="ECO:0000313" key="13">
    <source>
        <dbReference type="Proteomes" id="UP000663877"/>
    </source>
</evidence>
<dbReference type="UniPathway" id="UPA00753"/>
<evidence type="ECO:0008006" key="14">
    <source>
        <dbReference type="Google" id="ProtNLM"/>
    </source>
</evidence>
<evidence type="ECO:0000256" key="2">
    <source>
        <dbReference type="ARBA" id="ARBA00022516"/>
    </source>
</evidence>
<dbReference type="Gene3D" id="1.20.120.1630">
    <property type="match status" value="1"/>
</dbReference>
<dbReference type="PANTHER" id="PTHR12714:SF9">
    <property type="entry name" value="PROTEIN-S-ISOPRENYLCYSTEINE O-METHYLTRANSFERASE"/>
    <property type="match status" value="1"/>
</dbReference>
<accession>A0A814RUD5</accession>
<sequence length="199" mass="23594">MDCDYYLYVLCLIPCGCMEFYISKTKYSSASSSSKSVSKDRGTLFFIWLIIICSIAFSSYYVRLGYGSKIISNHLFKFYFWIPFSISLYLMGVFIRKQSIEQLGKWFTTVVRIDECHELIDSGWYGRMRHPSYTGTLLYFLGLALLLNNWLSLFGLIIPIYSVFFYRIHIEEQELRKHFGIKYEEYRHKVPNILIPKIF</sequence>
<dbReference type="Pfam" id="PF04191">
    <property type="entry name" value="PEMT"/>
    <property type="match status" value="1"/>
</dbReference>
<dbReference type="GO" id="GO:0006656">
    <property type="term" value="P:phosphatidylcholine biosynthetic process"/>
    <property type="evidence" value="ECO:0007669"/>
    <property type="project" value="UniProtKB-UniPathway"/>
</dbReference>
<comment type="caution">
    <text evidence="10">The sequence shown here is derived from an EMBL/GenBank/DDBJ whole genome shotgun (WGS) entry which is preliminary data.</text>
</comment>
<reference evidence="10" key="1">
    <citation type="submission" date="2021-02" db="EMBL/GenBank/DDBJ databases">
        <authorList>
            <person name="Nowell W R."/>
        </authorList>
    </citation>
    <scope>NUCLEOTIDE SEQUENCE</scope>
</reference>
<evidence type="ECO:0000256" key="4">
    <source>
        <dbReference type="ARBA" id="ARBA00022989"/>
    </source>
</evidence>
<gene>
    <name evidence="10" type="ORF">BJG266_LOCUS23386</name>
    <name evidence="11" type="ORF">QVE165_LOCUS30446</name>
</gene>
<protein>
    <recommendedName>
        <fullName evidence="14">Isoprenylcysteine carboxylmethyltransferase family protein</fullName>
    </recommendedName>
</protein>
<dbReference type="Proteomes" id="UP000663877">
    <property type="component" value="Unassembled WGS sequence"/>
</dbReference>
<evidence type="ECO:0000256" key="3">
    <source>
        <dbReference type="ARBA" id="ARBA00022692"/>
    </source>
</evidence>
<comment type="subcellular location">
    <subcellularLocation>
        <location evidence="1">Endomembrane system</location>
        <topology evidence="1">Multi-pass membrane protein</topology>
    </subcellularLocation>
</comment>
<proteinExistence type="predicted"/>
<dbReference type="GO" id="GO:0016740">
    <property type="term" value="F:transferase activity"/>
    <property type="evidence" value="ECO:0007669"/>
    <property type="project" value="UniProtKB-ARBA"/>
</dbReference>
<organism evidence="10 13">
    <name type="scientific">Adineta steineri</name>
    <dbReference type="NCBI Taxonomy" id="433720"/>
    <lineage>
        <taxon>Eukaryota</taxon>
        <taxon>Metazoa</taxon>
        <taxon>Spiralia</taxon>
        <taxon>Gnathifera</taxon>
        <taxon>Rotifera</taxon>
        <taxon>Eurotatoria</taxon>
        <taxon>Bdelloidea</taxon>
        <taxon>Adinetida</taxon>
        <taxon>Adinetidae</taxon>
        <taxon>Adineta</taxon>
    </lineage>
</organism>
<keyword evidence="12" id="KW-1185">Reference proteome</keyword>
<evidence type="ECO:0000256" key="5">
    <source>
        <dbReference type="ARBA" id="ARBA00023098"/>
    </source>
</evidence>
<dbReference type="PANTHER" id="PTHR12714">
    <property type="entry name" value="PROTEIN-S ISOPRENYLCYSTEINE O-METHYLTRANSFERASE"/>
    <property type="match status" value="1"/>
</dbReference>
<dbReference type="OrthoDB" id="422086at2759"/>
<keyword evidence="8" id="KW-1208">Phospholipid metabolism</keyword>
<keyword evidence="5" id="KW-0443">Lipid metabolism</keyword>
<dbReference type="EMBL" id="CAJNOI010000155">
    <property type="protein sequence ID" value="CAF1138066.1"/>
    <property type="molecule type" value="Genomic_DNA"/>
</dbReference>
<keyword evidence="6 9" id="KW-0472">Membrane</keyword>
<evidence type="ECO:0000313" key="12">
    <source>
        <dbReference type="Proteomes" id="UP000663832"/>
    </source>
</evidence>
<name>A0A814RUD5_9BILA</name>
<feature type="transmembrane region" description="Helical" evidence="9">
    <location>
        <begin position="43"/>
        <end position="62"/>
    </location>
</feature>
<keyword evidence="3 9" id="KW-0812">Transmembrane</keyword>
<keyword evidence="2" id="KW-0444">Lipid biosynthesis</keyword>
<evidence type="ECO:0000313" key="10">
    <source>
        <dbReference type="EMBL" id="CAF1138066.1"/>
    </source>
</evidence>
<dbReference type="GO" id="GO:0012505">
    <property type="term" value="C:endomembrane system"/>
    <property type="evidence" value="ECO:0007669"/>
    <property type="project" value="UniProtKB-SubCell"/>
</dbReference>
<feature type="transmembrane region" description="Helical" evidence="9">
    <location>
        <begin position="6"/>
        <end position="22"/>
    </location>
</feature>
<evidence type="ECO:0000256" key="9">
    <source>
        <dbReference type="SAM" id="Phobius"/>
    </source>
</evidence>
<dbReference type="EMBL" id="CAJNOM010000252">
    <property type="protein sequence ID" value="CAF1286533.1"/>
    <property type="molecule type" value="Genomic_DNA"/>
</dbReference>
<dbReference type="InterPro" id="IPR007318">
    <property type="entry name" value="Phopholipid_MeTrfase"/>
</dbReference>
<evidence type="ECO:0000313" key="11">
    <source>
        <dbReference type="EMBL" id="CAF1286533.1"/>
    </source>
</evidence>
<evidence type="ECO:0000256" key="8">
    <source>
        <dbReference type="ARBA" id="ARBA00023264"/>
    </source>
</evidence>
<dbReference type="Proteomes" id="UP000663832">
    <property type="component" value="Unassembled WGS sequence"/>
</dbReference>
<keyword evidence="7" id="KW-0594">Phospholipid biosynthesis</keyword>
<feature type="transmembrane region" description="Helical" evidence="9">
    <location>
        <begin position="137"/>
        <end position="166"/>
    </location>
</feature>
<keyword evidence="4 9" id="KW-1133">Transmembrane helix</keyword>
<dbReference type="AlphaFoldDB" id="A0A814RUD5"/>
<evidence type="ECO:0000256" key="6">
    <source>
        <dbReference type="ARBA" id="ARBA00023136"/>
    </source>
</evidence>
<evidence type="ECO:0000256" key="7">
    <source>
        <dbReference type="ARBA" id="ARBA00023209"/>
    </source>
</evidence>
<evidence type="ECO:0000256" key="1">
    <source>
        <dbReference type="ARBA" id="ARBA00004127"/>
    </source>
</evidence>
<feature type="transmembrane region" description="Helical" evidence="9">
    <location>
        <begin position="78"/>
        <end position="95"/>
    </location>
</feature>